<reference evidence="1" key="1">
    <citation type="journal article" date="2014" name="Int. J. Syst. Evol. Microbiol.">
        <title>Complete genome of a new Firmicutes species belonging to the dominant human colonic microbiota ('Ruminococcus bicirculans') reveals two chromosomes and a selective capacity to utilize plant glucans.</title>
        <authorList>
            <consortium name="NISC Comparative Sequencing Program"/>
            <person name="Wegmann U."/>
            <person name="Louis P."/>
            <person name="Goesmann A."/>
            <person name="Henrissat B."/>
            <person name="Duncan S.H."/>
            <person name="Flint H.J."/>
        </authorList>
    </citation>
    <scope>NUCLEOTIDE SEQUENCE</scope>
    <source>
        <strain evidence="1">NBRC 107710</strain>
    </source>
</reference>
<reference evidence="1" key="4">
    <citation type="submission" date="2023-01" db="EMBL/GenBank/DDBJ databases">
        <title>Draft genome sequence of Methylobacterium brachythecii strain NBRC 107710.</title>
        <authorList>
            <person name="Sun Q."/>
            <person name="Mori K."/>
        </authorList>
    </citation>
    <scope>NUCLEOTIDE SEQUENCE</scope>
    <source>
        <strain evidence="1">NBRC 107710</strain>
    </source>
</reference>
<keyword evidence="4" id="KW-1185">Reference proteome</keyword>
<evidence type="ECO:0000313" key="1">
    <source>
        <dbReference type="EMBL" id="GLS42933.1"/>
    </source>
</evidence>
<protein>
    <submittedName>
        <fullName evidence="2">Uncharacterized protein</fullName>
    </submittedName>
</protein>
<sequence length="71" mass="8104">MKNNGRRIGLAISHELYECLEFEAHCACDTISATIRKIITGHFRESGQMSPYDPPAYQLGKINRHFQPRAN</sequence>
<name>A0A7W6ADN5_9HYPH</name>
<proteinExistence type="predicted"/>
<reference evidence="2 3" key="3">
    <citation type="submission" date="2020-08" db="EMBL/GenBank/DDBJ databases">
        <title>Genomic Encyclopedia of Type Strains, Phase IV (KMG-IV): sequencing the most valuable type-strain genomes for metagenomic binning, comparative biology and taxonomic classification.</title>
        <authorList>
            <person name="Goeker M."/>
        </authorList>
    </citation>
    <scope>NUCLEOTIDE SEQUENCE [LARGE SCALE GENOMIC DNA]</scope>
    <source>
        <strain evidence="2 3">DSM 24105</strain>
    </source>
</reference>
<dbReference type="EMBL" id="BSPG01000003">
    <property type="protein sequence ID" value="GLS42933.1"/>
    <property type="molecule type" value="Genomic_DNA"/>
</dbReference>
<reference evidence="4" key="2">
    <citation type="journal article" date="2019" name="Int. J. Syst. Evol. Microbiol.">
        <title>The Global Catalogue of Microorganisms (GCM) 10K type strain sequencing project: providing services to taxonomists for standard genome sequencing and annotation.</title>
        <authorList>
            <consortium name="The Broad Institute Genomics Platform"/>
            <consortium name="The Broad Institute Genome Sequencing Center for Infectious Disease"/>
            <person name="Wu L."/>
            <person name="Ma J."/>
        </authorList>
    </citation>
    <scope>NUCLEOTIDE SEQUENCE [LARGE SCALE GENOMIC DNA]</scope>
    <source>
        <strain evidence="4">NBRC 107710</strain>
    </source>
</reference>
<organism evidence="2 3">
    <name type="scientific">Methylobacterium brachythecii</name>
    <dbReference type="NCBI Taxonomy" id="1176177"/>
    <lineage>
        <taxon>Bacteria</taxon>
        <taxon>Pseudomonadati</taxon>
        <taxon>Pseudomonadota</taxon>
        <taxon>Alphaproteobacteria</taxon>
        <taxon>Hyphomicrobiales</taxon>
        <taxon>Methylobacteriaceae</taxon>
        <taxon>Methylobacterium</taxon>
    </lineage>
</organism>
<gene>
    <name evidence="1" type="ORF">GCM10007884_09180</name>
    <name evidence="2" type="ORF">GGR33_000844</name>
</gene>
<evidence type="ECO:0000313" key="3">
    <source>
        <dbReference type="Proteomes" id="UP000517759"/>
    </source>
</evidence>
<dbReference type="AlphaFoldDB" id="A0A7W6ADN5"/>
<dbReference type="RefSeq" id="WP_183502276.1">
    <property type="nucleotide sequence ID" value="NZ_BSPG01000003.1"/>
</dbReference>
<dbReference type="EMBL" id="JACIDN010000002">
    <property type="protein sequence ID" value="MBB3901358.1"/>
    <property type="molecule type" value="Genomic_DNA"/>
</dbReference>
<dbReference type="Proteomes" id="UP001156881">
    <property type="component" value="Unassembled WGS sequence"/>
</dbReference>
<evidence type="ECO:0000313" key="2">
    <source>
        <dbReference type="EMBL" id="MBB3901358.1"/>
    </source>
</evidence>
<accession>A0A7W6ADN5</accession>
<dbReference type="Proteomes" id="UP000517759">
    <property type="component" value="Unassembled WGS sequence"/>
</dbReference>
<evidence type="ECO:0000313" key="4">
    <source>
        <dbReference type="Proteomes" id="UP001156881"/>
    </source>
</evidence>
<comment type="caution">
    <text evidence="2">The sequence shown here is derived from an EMBL/GenBank/DDBJ whole genome shotgun (WGS) entry which is preliminary data.</text>
</comment>